<evidence type="ECO:0000313" key="3">
    <source>
        <dbReference type="Proteomes" id="UP001487740"/>
    </source>
</evidence>
<feature type="compositionally biased region" description="Basic and acidic residues" evidence="1">
    <location>
        <begin position="45"/>
        <end position="60"/>
    </location>
</feature>
<dbReference type="Proteomes" id="UP001487740">
    <property type="component" value="Unassembled WGS sequence"/>
</dbReference>
<sequence>MAEGGYTTPMAGLEDDLMMSSSSGDSDDHQSTGMEGDAEFQEVISKAEKKGRRDPARLSEDSDSDEMISKKKFYWSGRKWWQESPATLYHSVEGGVVQEEMDGGCCCSVSLSPDTEDEEEQGINQGDGGCASSRMFLLSPSTPHGLEVRGLEFLEAFGPKTILSTLLSFLRTSNSSGTHQNFTTTSSRPGMTSLK</sequence>
<organism evidence="2 3">
    <name type="scientific">Scylla paramamosain</name>
    <name type="common">Mud crab</name>
    <dbReference type="NCBI Taxonomy" id="85552"/>
    <lineage>
        <taxon>Eukaryota</taxon>
        <taxon>Metazoa</taxon>
        <taxon>Ecdysozoa</taxon>
        <taxon>Arthropoda</taxon>
        <taxon>Crustacea</taxon>
        <taxon>Multicrustacea</taxon>
        <taxon>Malacostraca</taxon>
        <taxon>Eumalacostraca</taxon>
        <taxon>Eucarida</taxon>
        <taxon>Decapoda</taxon>
        <taxon>Pleocyemata</taxon>
        <taxon>Brachyura</taxon>
        <taxon>Eubrachyura</taxon>
        <taxon>Portunoidea</taxon>
        <taxon>Portunidae</taxon>
        <taxon>Portuninae</taxon>
        <taxon>Scylla</taxon>
    </lineage>
</organism>
<protein>
    <submittedName>
        <fullName evidence="2">Uncharacterized protein</fullName>
    </submittedName>
</protein>
<dbReference type="AlphaFoldDB" id="A0AAW0V7U6"/>
<feature type="region of interest" description="Disordered" evidence="1">
    <location>
        <begin position="174"/>
        <end position="195"/>
    </location>
</feature>
<gene>
    <name evidence="2" type="ORF">O3P69_007525</name>
</gene>
<dbReference type="EMBL" id="JARAKH010000002">
    <property type="protein sequence ID" value="KAK8407027.1"/>
    <property type="molecule type" value="Genomic_DNA"/>
</dbReference>
<evidence type="ECO:0000256" key="1">
    <source>
        <dbReference type="SAM" id="MobiDB-lite"/>
    </source>
</evidence>
<keyword evidence="3" id="KW-1185">Reference proteome</keyword>
<accession>A0AAW0V7U6</accession>
<comment type="caution">
    <text evidence="2">The sequence shown here is derived from an EMBL/GenBank/DDBJ whole genome shotgun (WGS) entry which is preliminary data.</text>
</comment>
<feature type="region of interest" description="Disordered" evidence="1">
    <location>
        <begin position="1"/>
        <end position="63"/>
    </location>
</feature>
<evidence type="ECO:0000313" key="2">
    <source>
        <dbReference type="EMBL" id="KAK8407027.1"/>
    </source>
</evidence>
<reference evidence="2 3" key="1">
    <citation type="submission" date="2023-03" db="EMBL/GenBank/DDBJ databases">
        <title>High-quality genome of Scylla paramamosain provides insights in environmental adaptation.</title>
        <authorList>
            <person name="Zhang L."/>
        </authorList>
    </citation>
    <scope>NUCLEOTIDE SEQUENCE [LARGE SCALE GENOMIC DNA]</scope>
    <source>
        <strain evidence="2">LZ_2023a</strain>
        <tissue evidence="2">Muscle</tissue>
    </source>
</reference>
<name>A0AAW0V7U6_SCYPA</name>
<proteinExistence type="predicted"/>